<evidence type="ECO:0000313" key="2">
    <source>
        <dbReference type="EMBL" id="MUP39609.1"/>
    </source>
</evidence>
<reference evidence="3 4" key="1">
    <citation type="submission" date="2019-11" db="EMBL/GenBank/DDBJ databases">
        <title>Draft genome sequence of Labilibaculum sp. strain SYP isolated from Black Sea.</title>
        <authorList>
            <person name="Yadav S."/>
            <person name="Villanueva L."/>
        </authorList>
    </citation>
    <scope>NUCLEOTIDE SEQUENCE [LARGE SCALE GENOMIC DNA]</scope>
    <source>
        <strain evidence="3 4">44</strain>
    </source>
</reference>
<keyword evidence="4" id="KW-1185">Reference proteome</keyword>
<dbReference type="EMBL" id="WOTW01000054">
    <property type="protein sequence ID" value="MUP39609.1"/>
    <property type="molecule type" value="Genomic_DNA"/>
</dbReference>
<dbReference type="Proteomes" id="UP000462449">
    <property type="component" value="Unassembled WGS sequence"/>
</dbReference>
<evidence type="ECO:0000313" key="5">
    <source>
        <dbReference type="Proteomes" id="UP000462449"/>
    </source>
</evidence>
<dbReference type="Proteomes" id="UP000285951">
    <property type="component" value="Unassembled WGS sequence"/>
</dbReference>
<keyword evidence="1" id="KW-0472">Membrane</keyword>
<organism evidence="2 5">
    <name type="scientific">Labilibaculum euxinus</name>
    <dbReference type="NCBI Taxonomy" id="2686357"/>
    <lineage>
        <taxon>Bacteria</taxon>
        <taxon>Pseudomonadati</taxon>
        <taxon>Bacteroidota</taxon>
        <taxon>Bacteroidia</taxon>
        <taxon>Marinilabiliales</taxon>
        <taxon>Marinifilaceae</taxon>
        <taxon>Labilibaculum</taxon>
    </lineage>
</organism>
<reference evidence="2 5" key="2">
    <citation type="submission" date="2019-12" db="EMBL/GenBank/DDBJ databases">
        <title>Draft genome sequence of Labilibaculum sp. strain 44 isolated from deep waters of Black Sea.</title>
        <authorList>
            <person name="Yadav S."/>
            <person name="Villanueva L."/>
        </authorList>
    </citation>
    <scope>NUCLEOTIDE SEQUENCE [LARGE SCALE GENOMIC DNA]</scope>
    <source>
        <strain evidence="2 5">44</strain>
    </source>
</reference>
<gene>
    <name evidence="3" type="ORF">DWB62_017485</name>
    <name evidence="2" type="ORF">GNY23_17485</name>
</gene>
<name>A0A7M4DAD0_9BACT</name>
<comment type="caution">
    <text evidence="2">The sequence shown here is derived from an EMBL/GenBank/DDBJ whole genome shotgun (WGS) entry which is preliminary data.</text>
</comment>
<evidence type="ECO:0000256" key="1">
    <source>
        <dbReference type="SAM" id="Phobius"/>
    </source>
</evidence>
<feature type="transmembrane region" description="Helical" evidence="1">
    <location>
        <begin position="139"/>
        <end position="158"/>
    </location>
</feature>
<dbReference type="OrthoDB" id="1495633at2"/>
<feature type="transmembrane region" description="Helical" evidence="1">
    <location>
        <begin position="115"/>
        <end position="133"/>
    </location>
</feature>
<sequence length="176" mass="20689">MAKVKVVYTDEAIFHIWERRFLLSWERNIKIPWDIVDTYVFQEDRTFDSFIINLTNKTRYKINRLNLIPIKDDFENLVKDFPRLSNEYKNGIDSSLAANPIKEGESIYASKYFKWIFYFMIVGFLILVLSKLLDSESETRWSSLGVIGSGLLFYWGIINGQEKTTNANKSNRCTTN</sequence>
<evidence type="ECO:0000313" key="4">
    <source>
        <dbReference type="Proteomes" id="UP000285951"/>
    </source>
</evidence>
<dbReference type="AlphaFoldDB" id="A0A7M4DAD0"/>
<dbReference type="RefSeq" id="WP_156196998.1">
    <property type="nucleotide sequence ID" value="NZ_QTZN02000054.1"/>
</dbReference>
<dbReference type="EMBL" id="QTZN02000054">
    <property type="protein sequence ID" value="MVB08814.1"/>
    <property type="molecule type" value="Genomic_DNA"/>
</dbReference>
<protein>
    <submittedName>
        <fullName evidence="2">Uncharacterized protein</fullName>
    </submittedName>
</protein>
<keyword evidence="1" id="KW-1133">Transmembrane helix</keyword>
<proteinExistence type="predicted"/>
<evidence type="ECO:0000313" key="3">
    <source>
        <dbReference type="EMBL" id="MVB08814.1"/>
    </source>
</evidence>
<keyword evidence="1" id="KW-0812">Transmembrane</keyword>
<accession>A0A7M4DAD0</accession>